<accession>A0A1E3X8U3</accession>
<protein>
    <submittedName>
        <fullName evidence="12">Cation efflux system protein CDF family protein</fullName>
    </submittedName>
</protein>
<feature type="transmembrane region" description="Helical" evidence="9">
    <location>
        <begin position="188"/>
        <end position="211"/>
    </location>
</feature>
<feature type="transmembrane region" description="Helical" evidence="9">
    <location>
        <begin position="127"/>
        <end position="150"/>
    </location>
</feature>
<dbReference type="InterPro" id="IPR036837">
    <property type="entry name" value="Cation_efflux_CTD_sf"/>
</dbReference>
<evidence type="ECO:0000259" key="10">
    <source>
        <dbReference type="Pfam" id="PF01545"/>
    </source>
</evidence>
<dbReference type="SUPFAM" id="SSF160240">
    <property type="entry name" value="Cation efflux protein cytoplasmic domain-like"/>
    <property type="match status" value="1"/>
</dbReference>
<dbReference type="InterPro" id="IPR002524">
    <property type="entry name" value="Cation_efflux"/>
</dbReference>
<dbReference type="AlphaFoldDB" id="A0A1E3X8U3"/>
<evidence type="ECO:0000313" key="12">
    <source>
        <dbReference type="EMBL" id="ODS31999.1"/>
    </source>
</evidence>
<evidence type="ECO:0000256" key="6">
    <source>
        <dbReference type="ARBA" id="ARBA00022989"/>
    </source>
</evidence>
<evidence type="ECO:0000256" key="2">
    <source>
        <dbReference type="ARBA" id="ARBA00008873"/>
    </source>
</evidence>
<dbReference type="Proteomes" id="UP000094056">
    <property type="component" value="Unassembled WGS sequence"/>
</dbReference>
<feature type="transmembrane region" description="Helical" evidence="9">
    <location>
        <begin position="92"/>
        <end position="115"/>
    </location>
</feature>
<dbReference type="GO" id="GO:0005886">
    <property type="term" value="C:plasma membrane"/>
    <property type="evidence" value="ECO:0007669"/>
    <property type="project" value="TreeGrafter"/>
</dbReference>
<comment type="similarity">
    <text evidence="2">Belongs to the cation diffusion facilitator (CDF) transporter (TC 2.A.4) family. SLC30A subfamily.</text>
</comment>
<organism evidence="12 13">
    <name type="scientific">Candidatus Scalindua rubra</name>
    <dbReference type="NCBI Taxonomy" id="1872076"/>
    <lineage>
        <taxon>Bacteria</taxon>
        <taxon>Pseudomonadati</taxon>
        <taxon>Planctomycetota</taxon>
        <taxon>Candidatus Brocadiia</taxon>
        <taxon>Candidatus Brocadiales</taxon>
        <taxon>Candidatus Scalinduaceae</taxon>
        <taxon>Candidatus Scalindua</taxon>
    </lineage>
</organism>
<name>A0A1E3X8U3_9BACT</name>
<feature type="transmembrane region" description="Helical" evidence="9">
    <location>
        <begin position="29"/>
        <end position="50"/>
    </location>
</feature>
<feature type="transmembrane region" description="Helical" evidence="9">
    <location>
        <begin position="162"/>
        <end position="182"/>
    </location>
</feature>
<keyword evidence="6 9" id="KW-1133">Transmembrane helix</keyword>
<dbReference type="Pfam" id="PF16916">
    <property type="entry name" value="ZT_dimer"/>
    <property type="match status" value="1"/>
</dbReference>
<evidence type="ECO:0000256" key="3">
    <source>
        <dbReference type="ARBA" id="ARBA00022448"/>
    </source>
</evidence>
<evidence type="ECO:0000313" key="13">
    <source>
        <dbReference type="Proteomes" id="UP000094056"/>
    </source>
</evidence>
<evidence type="ECO:0000256" key="1">
    <source>
        <dbReference type="ARBA" id="ARBA00004141"/>
    </source>
</evidence>
<keyword evidence="8 9" id="KW-0472">Membrane</keyword>
<evidence type="ECO:0000256" key="9">
    <source>
        <dbReference type="SAM" id="Phobius"/>
    </source>
</evidence>
<evidence type="ECO:0000256" key="4">
    <source>
        <dbReference type="ARBA" id="ARBA00022692"/>
    </source>
</evidence>
<keyword evidence="4 9" id="KW-0812">Transmembrane</keyword>
<keyword evidence="7" id="KW-0406">Ion transport</keyword>
<dbReference type="InterPro" id="IPR027470">
    <property type="entry name" value="Cation_efflux_CTD"/>
</dbReference>
<dbReference type="InterPro" id="IPR027469">
    <property type="entry name" value="Cation_efflux_TMD_sf"/>
</dbReference>
<feature type="transmembrane region" description="Helical" evidence="9">
    <location>
        <begin position="62"/>
        <end position="80"/>
    </location>
</feature>
<reference evidence="12 13" key="1">
    <citation type="submission" date="2016-07" db="EMBL/GenBank/DDBJ databases">
        <title>Draft genome of Scalindua rubra, obtained from a brine-seawater interface in the Red Sea, sheds light on salt adaptation in anammox bacteria.</title>
        <authorList>
            <person name="Speth D.R."/>
            <person name="Lagkouvardos I."/>
            <person name="Wang Y."/>
            <person name="Qian P.-Y."/>
            <person name="Dutilh B.E."/>
            <person name="Jetten M.S."/>
        </authorList>
    </citation>
    <scope>NUCLEOTIDE SEQUENCE [LARGE SCALE GENOMIC DNA]</scope>
    <source>
        <strain evidence="12">BSI-1</strain>
    </source>
</reference>
<sequence>MSIFCKTKNHQVTNRSHGHVHRSEERIRLILTCSLTGTMFIVEGIAGYLTNSLALLSDAGHMLTHLFALLISLGAIIFSAKPPTAKKTYGFYRLEILAALFNGATLFLITLWIFFHAYKRIINPEPVASLQMFIVAVIGLIVNLACAYILKTSHGSLNIKSAFMHMMADTFSSMVVVFGAIIMHYTQWYILDPVLSIMICIIILIWSYLLITESVDILLEATPKDVDLEDVVKSVRELDEIEDIHDVHIWTITSDMYAMSAHIDTKDLMISETYEIMAKVNSLVKKKFKIVHTVIQFECNECSDDTYIKKAGIPNI</sequence>
<dbReference type="Gene3D" id="1.20.1510.10">
    <property type="entry name" value="Cation efflux protein transmembrane domain"/>
    <property type="match status" value="1"/>
</dbReference>
<proteinExistence type="inferred from homology"/>
<dbReference type="NCBIfam" id="TIGR01297">
    <property type="entry name" value="CDF"/>
    <property type="match status" value="1"/>
</dbReference>
<dbReference type="GO" id="GO:0005385">
    <property type="term" value="F:zinc ion transmembrane transporter activity"/>
    <property type="evidence" value="ECO:0007669"/>
    <property type="project" value="TreeGrafter"/>
</dbReference>
<dbReference type="EMBL" id="MAYW01000083">
    <property type="protein sequence ID" value="ODS31999.1"/>
    <property type="molecule type" value="Genomic_DNA"/>
</dbReference>
<keyword evidence="3" id="KW-0813">Transport</keyword>
<dbReference type="PANTHER" id="PTHR11562">
    <property type="entry name" value="CATION EFFLUX PROTEIN/ ZINC TRANSPORTER"/>
    <property type="match status" value="1"/>
</dbReference>
<dbReference type="PANTHER" id="PTHR11562:SF17">
    <property type="entry name" value="RE54080P-RELATED"/>
    <property type="match status" value="1"/>
</dbReference>
<dbReference type="InterPro" id="IPR058533">
    <property type="entry name" value="Cation_efflux_TM"/>
</dbReference>
<dbReference type="InterPro" id="IPR050681">
    <property type="entry name" value="CDF/SLC30A"/>
</dbReference>
<feature type="domain" description="Cation efflux protein transmembrane" evidence="10">
    <location>
        <begin position="30"/>
        <end position="219"/>
    </location>
</feature>
<keyword evidence="5" id="KW-0862">Zinc</keyword>
<evidence type="ECO:0000256" key="8">
    <source>
        <dbReference type="ARBA" id="ARBA00023136"/>
    </source>
</evidence>
<keyword evidence="5" id="KW-0864">Zinc transport</keyword>
<feature type="domain" description="Cation efflux protein cytoplasmic" evidence="11">
    <location>
        <begin position="223"/>
        <end position="298"/>
    </location>
</feature>
<dbReference type="PATRIC" id="fig|1872076.5.peg.3418"/>
<comment type="caution">
    <text evidence="12">The sequence shown here is derived from an EMBL/GenBank/DDBJ whole genome shotgun (WGS) entry which is preliminary data.</text>
</comment>
<evidence type="ECO:0000256" key="7">
    <source>
        <dbReference type="ARBA" id="ARBA00023065"/>
    </source>
</evidence>
<comment type="subcellular location">
    <subcellularLocation>
        <location evidence="1">Membrane</location>
        <topology evidence="1">Multi-pass membrane protein</topology>
    </subcellularLocation>
</comment>
<evidence type="ECO:0000256" key="5">
    <source>
        <dbReference type="ARBA" id="ARBA00022906"/>
    </source>
</evidence>
<evidence type="ECO:0000259" key="11">
    <source>
        <dbReference type="Pfam" id="PF16916"/>
    </source>
</evidence>
<dbReference type="Pfam" id="PF01545">
    <property type="entry name" value="Cation_efflux"/>
    <property type="match status" value="1"/>
</dbReference>
<dbReference type="SUPFAM" id="SSF161111">
    <property type="entry name" value="Cation efflux protein transmembrane domain-like"/>
    <property type="match status" value="1"/>
</dbReference>
<gene>
    <name evidence="12" type="ORF">SCARUB_02887</name>
</gene>